<dbReference type="AlphaFoldDB" id="A0A378I3R7"/>
<evidence type="ECO:0000313" key="2">
    <source>
        <dbReference type="EMBL" id="STX29502.1"/>
    </source>
</evidence>
<evidence type="ECO:0000259" key="1">
    <source>
        <dbReference type="Pfam" id="PF02464"/>
    </source>
</evidence>
<dbReference type="InterPro" id="IPR036653">
    <property type="entry name" value="CinA-like_C"/>
</dbReference>
<dbReference type="NCBIfam" id="TIGR00199">
    <property type="entry name" value="PncC_domain"/>
    <property type="match status" value="1"/>
</dbReference>
<organism evidence="2 3">
    <name type="scientific">Legionella beliardensis</name>
    <dbReference type="NCBI Taxonomy" id="91822"/>
    <lineage>
        <taxon>Bacteria</taxon>
        <taxon>Pseudomonadati</taxon>
        <taxon>Pseudomonadota</taxon>
        <taxon>Gammaproteobacteria</taxon>
        <taxon>Legionellales</taxon>
        <taxon>Legionellaceae</taxon>
        <taxon>Legionella</taxon>
    </lineage>
</organism>
<dbReference type="OrthoDB" id="9801454at2"/>
<name>A0A378I3R7_9GAMM</name>
<protein>
    <submittedName>
        <fullName evidence="2">Competence-damage inducible protein CinA</fullName>
    </submittedName>
</protein>
<dbReference type="EMBL" id="UGNV01000001">
    <property type="protein sequence ID" value="STX29502.1"/>
    <property type="molecule type" value="Genomic_DNA"/>
</dbReference>
<reference evidence="2 3" key="1">
    <citation type="submission" date="2018-06" db="EMBL/GenBank/DDBJ databases">
        <authorList>
            <consortium name="Pathogen Informatics"/>
            <person name="Doyle S."/>
        </authorList>
    </citation>
    <scope>NUCLEOTIDE SEQUENCE [LARGE SCALE GENOMIC DNA]</scope>
    <source>
        <strain evidence="2 3">NCTC13315</strain>
    </source>
</reference>
<feature type="domain" description="CinA C-terminal" evidence="1">
    <location>
        <begin position="6"/>
        <end position="157"/>
    </location>
</feature>
<dbReference type="SUPFAM" id="SSF142433">
    <property type="entry name" value="CinA-like"/>
    <property type="match status" value="1"/>
</dbReference>
<accession>A0A378I3R7</accession>
<proteinExistence type="predicted"/>
<dbReference type="Proteomes" id="UP000254968">
    <property type="component" value="Unassembled WGS sequence"/>
</dbReference>
<dbReference type="Gene3D" id="3.90.950.20">
    <property type="entry name" value="CinA-like"/>
    <property type="match status" value="1"/>
</dbReference>
<keyword evidence="3" id="KW-1185">Reference proteome</keyword>
<dbReference type="InterPro" id="IPR008136">
    <property type="entry name" value="CinA_C"/>
</dbReference>
<sequence>MNDLKTLLSELTHKLQAKHMTIVTAESCTGGLVASFLTEQPGSSAWFERGFVTYSNLAKHEMLGVDLNLIKAHGAVSRIVAEAMVEGALEHSAADVALAVTGIAGPTGGSLKKPVGTVYFAFALRNQQPRSEHHYFSSKGREDIRLLSCRQAFLGVLALLAN</sequence>
<dbReference type="Pfam" id="PF02464">
    <property type="entry name" value="CinA"/>
    <property type="match status" value="1"/>
</dbReference>
<evidence type="ECO:0000313" key="3">
    <source>
        <dbReference type="Proteomes" id="UP000254968"/>
    </source>
</evidence>
<dbReference type="RefSeq" id="WP_115303168.1">
    <property type="nucleotide sequence ID" value="NZ_CAAAHO010000002.1"/>
</dbReference>
<gene>
    <name evidence="2" type="primary">cinA_2</name>
    <name evidence="2" type="ORF">NCTC13315_02045</name>
</gene>